<protein>
    <submittedName>
        <fullName evidence="4">Uncharacterized protein LOC111308001</fullName>
    </submittedName>
</protein>
<organism evidence="3 4">
    <name type="scientific">Durio zibethinus</name>
    <name type="common">Durian</name>
    <dbReference type="NCBI Taxonomy" id="66656"/>
    <lineage>
        <taxon>Eukaryota</taxon>
        <taxon>Viridiplantae</taxon>
        <taxon>Streptophyta</taxon>
        <taxon>Embryophyta</taxon>
        <taxon>Tracheophyta</taxon>
        <taxon>Spermatophyta</taxon>
        <taxon>Magnoliopsida</taxon>
        <taxon>eudicotyledons</taxon>
        <taxon>Gunneridae</taxon>
        <taxon>Pentapetalae</taxon>
        <taxon>rosids</taxon>
        <taxon>malvids</taxon>
        <taxon>Malvales</taxon>
        <taxon>Malvaceae</taxon>
        <taxon>Helicteroideae</taxon>
        <taxon>Durio</taxon>
    </lineage>
</organism>
<evidence type="ECO:0000313" key="4">
    <source>
        <dbReference type="RefSeq" id="XP_022762106.1"/>
    </source>
</evidence>
<feature type="transmembrane region" description="Helical" evidence="1">
    <location>
        <begin position="216"/>
        <end position="236"/>
    </location>
</feature>
<gene>
    <name evidence="4" type="primary">LOC111308001</name>
</gene>
<dbReference type="InterPro" id="IPR007658">
    <property type="entry name" value="DUF594"/>
</dbReference>
<feature type="transmembrane region" description="Helical" evidence="1">
    <location>
        <begin position="248"/>
        <end position="267"/>
    </location>
</feature>
<dbReference type="Pfam" id="PF04578">
    <property type="entry name" value="DUF594"/>
    <property type="match status" value="1"/>
</dbReference>
<keyword evidence="1" id="KW-0472">Membrane</keyword>
<dbReference type="AlphaFoldDB" id="A0A6P6ABF0"/>
<accession>A0A6P6ABF0</accession>
<proteinExistence type="predicted"/>
<dbReference type="InterPro" id="IPR025315">
    <property type="entry name" value="DUF4220"/>
</dbReference>
<evidence type="ECO:0000259" key="2">
    <source>
        <dbReference type="Pfam" id="PF13968"/>
    </source>
</evidence>
<dbReference type="Pfam" id="PF13968">
    <property type="entry name" value="DUF4220"/>
    <property type="match status" value="1"/>
</dbReference>
<dbReference type="KEGG" id="dzi:111308001"/>
<keyword evidence="3" id="KW-1185">Reference proteome</keyword>
<dbReference type="Proteomes" id="UP000515121">
    <property type="component" value="Unplaced"/>
</dbReference>
<dbReference type="GeneID" id="111308001"/>
<name>A0A6P6ABF0_DURZI</name>
<evidence type="ECO:0000256" key="1">
    <source>
        <dbReference type="SAM" id="Phobius"/>
    </source>
</evidence>
<feature type="domain" description="DUF4220" evidence="2">
    <location>
        <begin position="5"/>
        <end position="317"/>
    </location>
</feature>
<feature type="transmembrane region" description="Helical" evidence="1">
    <location>
        <begin position="37"/>
        <end position="55"/>
    </location>
</feature>
<keyword evidence="1" id="KW-0812">Transmembrane</keyword>
<keyword evidence="1" id="KW-1133">Transmembrane helix</keyword>
<dbReference type="RefSeq" id="XP_022762106.1">
    <property type="nucleotide sequence ID" value="XM_022906371.1"/>
</dbReference>
<evidence type="ECO:0000313" key="3">
    <source>
        <dbReference type="Proteomes" id="UP000515121"/>
    </source>
</evidence>
<dbReference type="OrthoDB" id="956475at2759"/>
<dbReference type="PANTHER" id="PTHR31325">
    <property type="entry name" value="OS01G0798800 PROTEIN-RELATED"/>
    <property type="match status" value="1"/>
</dbReference>
<sequence>MELKNELIVFWTPFLLWHLGSPHNITAYSFEDNELWLRHFLGMVFLIGEAIYIYVRFRSNTILNAMALPLFMGGVIKYAERIWALRCASQKELINSFYSSPTSENPNEDNAIVDQKELIRTGLFDHSKKRDFIGDSSITAEVKFLREADSAFDIFKPLFSDLPFQISQEFHDKMVYLSNYTTADEAFNFVGIELEFLYDLLYTKNPIRHRRYRGSLVLRSICFFFVISVLFAFSALLHKIKRSTVDTAVTYLLLSGAVFLEIHSFFMQFWSKWTMLRCAIPRDKLHELYLRLVDRRLRSIKSRKGIQKMAQHDLIDYCVKAKENLFTPVIKLIDTGNLLQKFGHTEWKPVDSDLKKFIYCHLKEKRSRYDTEHFKHEYLDKLLGDKGDNAIKEKGLPVENAWKMESTDFTRRIFVWHVATAIVYYDDIYNHRRGASDSILQIGKSLSDYMMYLVLVRPTTLPNGFSEMVNKKTYLQSQRISPQTKTAKSLKVSMKEFVGALIYFPFDSSHESSEFGALLEGAKFAQQLQSLVRDSRWDDEEKWKMISEVWMEMMVYAASRCTWEEHAQQLRHGGELLTHVSLLMAHLGLSTQVHRLEKSADDIF</sequence>
<reference evidence="4" key="1">
    <citation type="submission" date="2025-08" db="UniProtKB">
        <authorList>
            <consortium name="RefSeq"/>
        </authorList>
    </citation>
    <scope>IDENTIFICATION</scope>
    <source>
        <tissue evidence="4">Fruit stalk</tissue>
    </source>
</reference>